<sequence length="162" mass="17959">MHNETTRKSRQPILFFGALIFFAAAAFFSLYEGSQLDYMSWEWPYSAVFTNWLNGGVASADDILTIDYLVYAAKFEPLFPTIMFFTALVLFLQVSFWIFKGKASALSVFHIVCAGVFFVLGGALMASPTAGLALFSRIFFITGLIMLISGVTSLVKARKLTT</sequence>
<gene>
    <name evidence="2" type="ORF">BBH88_17940</name>
</gene>
<feature type="transmembrane region" description="Helical" evidence="1">
    <location>
        <begin position="106"/>
        <end position="126"/>
    </location>
</feature>
<proteinExistence type="predicted"/>
<dbReference type="Proteomes" id="UP000092661">
    <property type="component" value="Chromosome"/>
</dbReference>
<feature type="transmembrane region" description="Helical" evidence="1">
    <location>
        <begin position="12"/>
        <end position="31"/>
    </location>
</feature>
<organism evidence="2 3">
    <name type="scientific">Planococcus antarcticus DSM 14505</name>
    <dbReference type="NCBI Taxonomy" id="1185653"/>
    <lineage>
        <taxon>Bacteria</taxon>
        <taxon>Bacillati</taxon>
        <taxon>Bacillota</taxon>
        <taxon>Bacilli</taxon>
        <taxon>Bacillales</taxon>
        <taxon>Caryophanaceae</taxon>
        <taxon>Planococcus</taxon>
    </lineage>
</organism>
<dbReference type="EMBL" id="CP016534">
    <property type="protein sequence ID" value="ANU12001.1"/>
    <property type="molecule type" value="Genomic_DNA"/>
</dbReference>
<dbReference type="InterPro" id="IPR025440">
    <property type="entry name" value="DUF4306"/>
</dbReference>
<accession>A0ABM6D971</accession>
<evidence type="ECO:0000256" key="1">
    <source>
        <dbReference type="SAM" id="Phobius"/>
    </source>
</evidence>
<dbReference type="RefSeq" id="WP_065537277.1">
    <property type="nucleotide sequence ID" value="NZ_CP016534.2"/>
</dbReference>
<feature type="transmembrane region" description="Helical" evidence="1">
    <location>
        <begin position="78"/>
        <end position="99"/>
    </location>
</feature>
<evidence type="ECO:0008006" key="4">
    <source>
        <dbReference type="Google" id="ProtNLM"/>
    </source>
</evidence>
<keyword evidence="1" id="KW-0812">Transmembrane</keyword>
<reference evidence="2" key="1">
    <citation type="submission" date="2016-10" db="EMBL/GenBank/DDBJ databases">
        <authorList>
            <person name="See-Too W.S."/>
        </authorList>
    </citation>
    <scope>NUCLEOTIDE SEQUENCE</scope>
    <source>
        <strain evidence="2">DSM 14505</strain>
    </source>
</reference>
<keyword evidence="1" id="KW-1133">Transmembrane helix</keyword>
<protein>
    <recommendedName>
        <fullName evidence="4">DUF4306 domain-containing protein</fullName>
    </recommendedName>
</protein>
<evidence type="ECO:0000313" key="2">
    <source>
        <dbReference type="EMBL" id="ANU12001.1"/>
    </source>
</evidence>
<keyword evidence="1" id="KW-0472">Membrane</keyword>
<keyword evidence="3" id="KW-1185">Reference proteome</keyword>
<name>A0ABM6D971_9BACL</name>
<evidence type="ECO:0000313" key="3">
    <source>
        <dbReference type="Proteomes" id="UP000092661"/>
    </source>
</evidence>
<feature type="transmembrane region" description="Helical" evidence="1">
    <location>
        <begin position="132"/>
        <end position="155"/>
    </location>
</feature>
<dbReference type="Pfam" id="PF14154">
    <property type="entry name" value="DUF4306"/>
    <property type="match status" value="1"/>
</dbReference>